<organism evidence="2 3">
    <name type="scientific">Sphenostylis stenocarpa</name>
    <dbReference type="NCBI Taxonomy" id="92480"/>
    <lineage>
        <taxon>Eukaryota</taxon>
        <taxon>Viridiplantae</taxon>
        <taxon>Streptophyta</taxon>
        <taxon>Embryophyta</taxon>
        <taxon>Tracheophyta</taxon>
        <taxon>Spermatophyta</taxon>
        <taxon>Magnoliopsida</taxon>
        <taxon>eudicotyledons</taxon>
        <taxon>Gunneridae</taxon>
        <taxon>Pentapetalae</taxon>
        <taxon>rosids</taxon>
        <taxon>fabids</taxon>
        <taxon>Fabales</taxon>
        <taxon>Fabaceae</taxon>
        <taxon>Papilionoideae</taxon>
        <taxon>50 kb inversion clade</taxon>
        <taxon>NPAAA clade</taxon>
        <taxon>indigoferoid/millettioid clade</taxon>
        <taxon>Phaseoleae</taxon>
        <taxon>Sphenostylis</taxon>
    </lineage>
</organism>
<dbReference type="AlphaFoldDB" id="A0AA86RVG0"/>
<evidence type="ECO:0000256" key="1">
    <source>
        <dbReference type="SAM" id="Phobius"/>
    </source>
</evidence>
<dbReference type="Proteomes" id="UP001189624">
    <property type="component" value="Chromosome 2"/>
</dbReference>
<reference evidence="2" key="1">
    <citation type="submission" date="2023-10" db="EMBL/GenBank/DDBJ databases">
        <authorList>
            <person name="Domelevo Entfellner J.-B."/>
        </authorList>
    </citation>
    <scope>NUCLEOTIDE SEQUENCE</scope>
</reference>
<feature type="transmembrane region" description="Helical" evidence="1">
    <location>
        <begin position="6"/>
        <end position="28"/>
    </location>
</feature>
<keyword evidence="1" id="KW-1133">Transmembrane helix</keyword>
<dbReference type="Gramene" id="rna-AYBTSS11_LOCUS5185">
    <property type="protein sequence ID" value="CAJ1931318.1"/>
    <property type="gene ID" value="gene-AYBTSS11_LOCUS5185"/>
</dbReference>
<accession>A0AA86RVG0</accession>
<evidence type="ECO:0000313" key="2">
    <source>
        <dbReference type="EMBL" id="CAJ1931318.1"/>
    </source>
</evidence>
<keyword evidence="3" id="KW-1185">Reference proteome</keyword>
<proteinExistence type="predicted"/>
<dbReference type="EMBL" id="OY731399">
    <property type="protein sequence ID" value="CAJ1931318.1"/>
    <property type="molecule type" value="Genomic_DNA"/>
</dbReference>
<name>A0AA86RVG0_9FABA</name>
<keyword evidence="1" id="KW-0472">Membrane</keyword>
<keyword evidence="1" id="KW-0812">Transmembrane</keyword>
<protein>
    <submittedName>
        <fullName evidence="2">Uncharacterized protein</fullName>
    </submittedName>
</protein>
<sequence length="99" mass="10915">MLVPGILGFQGLVYVLLALGFAVIRHVWRNAEAKREGSMMMRSLEDADVAEMEVAAAVVPSPVEYSSPVPVNVSRWYQCAVCYAPTTMRCARCKAELHV</sequence>
<gene>
    <name evidence="2" type="ORF">AYBTSS11_LOCUS5185</name>
</gene>
<evidence type="ECO:0000313" key="3">
    <source>
        <dbReference type="Proteomes" id="UP001189624"/>
    </source>
</evidence>